<dbReference type="SMART" id="SM00304">
    <property type="entry name" value="HAMP"/>
    <property type="match status" value="1"/>
</dbReference>
<feature type="transmembrane region" description="Helical" evidence="5">
    <location>
        <begin position="14"/>
        <end position="35"/>
    </location>
</feature>
<evidence type="ECO:0000256" key="1">
    <source>
        <dbReference type="ARBA" id="ARBA00023224"/>
    </source>
</evidence>
<proteinExistence type="inferred from homology"/>
<comment type="similarity">
    <text evidence="2">Belongs to the methyl-accepting chemotaxis (MCP) protein family.</text>
</comment>
<feature type="domain" description="Methyl-accepting transducer" evidence="6">
    <location>
        <begin position="286"/>
        <end position="523"/>
    </location>
</feature>
<evidence type="ECO:0000256" key="2">
    <source>
        <dbReference type="ARBA" id="ARBA00029447"/>
    </source>
</evidence>
<keyword evidence="5" id="KW-0472">Membrane</keyword>
<reference evidence="9" key="1">
    <citation type="journal article" date="2019" name="Int. J. Syst. Evol. Microbiol.">
        <title>The Global Catalogue of Microorganisms (GCM) 10K type strain sequencing project: providing services to taxonomists for standard genome sequencing and annotation.</title>
        <authorList>
            <consortium name="The Broad Institute Genomics Platform"/>
            <consortium name="The Broad Institute Genome Sequencing Center for Infectious Disease"/>
            <person name="Wu L."/>
            <person name="Ma J."/>
        </authorList>
    </citation>
    <scope>NUCLEOTIDE SEQUENCE [LARGE SCALE GENOMIC DNA]</scope>
    <source>
        <strain evidence="9">JCM 1405</strain>
    </source>
</reference>
<evidence type="ECO:0000256" key="5">
    <source>
        <dbReference type="SAM" id="Phobius"/>
    </source>
</evidence>
<dbReference type="InterPro" id="IPR004090">
    <property type="entry name" value="Chemotax_Me-accpt_rcpt"/>
</dbReference>
<dbReference type="PROSITE" id="PS50885">
    <property type="entry name" value="HAMP"/>
    <property type="match status" value="1"/>
</dbReference>
<dbReference type="EMBL" id="BAAACF010000001">
    <property type="protein sequence ID" value="GAA0717527.1"/>
    <property type="molecule type" value="Genomic_DNA"/>
</dbReference>
<accession>A0ABP3TX91</accession>
<evidence type="ECO:0000259" key="7">
    <source>
        <dbReference type="PROSITE" id="PS50885"/>
    </source>
</evidence>
<comment type="caution">
    <text evidence="8">The sequence shown here is derived from an EMBL/GenBank/DDBJ whole genome shotgun (WGS) entry which is preliminary data.</text>
</comment>
<dbReference type="SUPFAM" id="SSF58104">
    <property type="entry name" value="Methyl-accepting chemotaxis protein (MCP) signaling domain"/>
    <property type="match status" value="1"/>
</dbReference>
<dbReference type="CDD" id="cd06225">
    <property type="entry name" value="HAMP"/>
    <property type="match status" value="1"/>
</dbReference>
<dbReference type="InterPro" id="IPR024478">
    <property type="entry name" value="HlyB_4HB_MCP"/>
</dbReference>
<dbReference type="Pfam" id="PF00015">
    <property type="entry name" value="MCPsignal"/>
    <property type="match status" value="1"/>
</dbReference>
<dbReference type="InterPro" id="IPR004089">
    <property type="entry name" value="MCPsignal_dom"/>
</dbReference>
<feature type="domain" description="HAMP" evidence="7">
    <location>
        <begin position="228"/>
        <end position="267"/>
    </location>
</feature>
<dbReference type="PANTHER" id="PTHR32089">
    <property type="entry name" value="METHYL-ACCEPTING CHEMOTAXIS PROTEIN MCPB"/>
    <property type="match status" value="1"/>
</dbReference>
<dbReference type="Gene3D" id="1.10.287.950">
    <property type="entry name" value="Methyl-accepting chemotaxis protein"/>
    <property type="match status" value="1"/>
</dbReference>
<dbReference type="PROSITE" id="PS50111">
    <property type="entry name" value="CHEMOTAXIS_TRANSDUC_2"/>
    <property type="match status" value="1"/>
</dbReference>
<dbReference type="RefSeq" id="WP_343765782.1">
    <property type="nucleotide sequence ID" value="NZ_BAAACF010000001.1"/>
</dbReference>
<dbReference type="Proteomes" id="UP001500339">
    <property type="component" value="Unassembled WGS sequence"/>
</dbReference>
<evidence type="ECO:0000313" key="8">
    <source>
        <dbReference type="EMBL" id="GAA0717527.1"/>
    </source>
</evidence>
<dbReference type="Pfam" id="PF12729">
    <property type="entry name" value="4HB_MCP_1"/>
    <property type="match status" value="1"/>
</dbReference>
<dbReference type="SMART" id="SM00283">
    <property type="entry name" value="MA"/>
    <property type="match status" value="1"/>
</dbReference>
<name>A0ABP3TX91_9CLOT</name>
<organism evidence="8 9">
    <name type="scientific">Clostridium malenominatum</name>
    <dbReference type="NCBI Taxonomy" id="1539"/>
    <lineage>
        <taxon>Bacteria</taxon>
        <taxon>Bacillati</taxon>
        <taxon>Bacillota</taxon>
        <taxon>Clostridia</taxon>
        <taxon>Eubacteriales</taxon>
        <taxon>Clostridiaceae</taxon>
        <taxon>Clostridium</taxon>
    </lineage>
</organism>
<dbReference type="InterPro" id="IPR003660">
    <property type="entry name" value="HAMP_dom"/>
</dbReference>
<evidence type="ECO:0000259" key="6">
    <source>
        <dbReference type="PROSITE" id="PS50111"/>
    </source>
</evidence>
<keyword evidence="9" id="KW-1185">Reference proteome</keyword>
<evidence type="ECO:0000256" key="3">
    <source>
        <dbReference type="PROSITE-ProRule" id="PRU00284"/>
    </source>
</evidence>
<protein>
    <submittedName>
        <fullName evidence="8">Methyl-accepting chemotaxis protein</fullName>
    </submittedName>
</protein>
<evidence type="ECO:0000313" key="9">
    <source>
        <dbReference type="Proteomes" id="UP001500339"/>
    </source>
</evidence>
<keyword evidence="5" id="KW-0812">Transmembrane</keyword>
<dbReference type="PRINTS" id="PR00260">
    <property type="entry name" value="CHEMTRNSDUCR"/>
</dbReference>
<dbReference type="PANTHER" id="PTHR32089:SF112">
    <property type="entry name" value="LYSOZYME-LIKE PROTEIN-RELATED"/>
    <property type="match status" value="1"/>
</dbReference>
<dbReference type="Pfam" id="PF00672">
    <property type="entry name" value="HAMP"/>
    <property type="match status" value="1"/>
</dbReference>
<feature type="coiled-coil region" evidence="4">
    <location>
        <begin position="255"/>
        <end position="282"/>
    </location>
</feature>
<feature type="transmembrane region" description="Helical" evidence="5">
    <location>
        <begin position="193"/>
        <end position="213"/>
    </location>
</feature>
<keyword evidence="5" id="KW-1133">Transmembrane helix</keyword>
<sequence>MELVKNLKIKTKLIASYLLLTLIIGVIGSLGVYGTKTMSSNSGKMYGYNLRSINLLHSINENLLEIRSELQGIVFVSEKDDSKTKSERAKNIGTLTEKNTELIEEYEKDCLAEKEKEKWGKFKENLKIYREKRQELIDLSLQNRQGEATERWNSVLTIRDEMSKLLGELIDMNEKDAEDTNIQNLGIYNKISLIMYATIAITVILAFIIGLIISKYIGNSIKLGVEFAEAIGNGDLSQSINLHSKDEFGQLSKALNNAKDNIKVLIQNIMNQSREMNRMSSELYSTVNDINSKMQSINSFTKDIVKETQESSAIAEEVSASVEEINAGVNQLSTKATDGSGESMKIRDRAETIRDKGFASREYAVKLYDNKQENIMKAIEEGKVVEEVKIMADSIAQIAEQTNLLALNAAIEAARAGEQGRGFAVVADEIRKLAEQSSNNVNSIKGVIEKVQNAFKNISLNSQDVLEFVDKDVRGDYDLLVQTGDNYEKDAQFVSDMSEDIASMSEEINSTVEEISKVIQSIAFSTQVTFENSNNILGNIIEATEGVNQVVEATKNQAEVSNELNKLIEQFKM</sequence>
<gene>
    <name evidence="8" type="ORF">GCM10008905_03260</name>
</gene>
<keyword evidence="4" id="KW-0175">Coiled coil</keyword>
<evidence type="ECO:0000256" key="4">
    <source>
        <dbReference type="SAM" id="Coils"/>
    </source>
</evidence>
<keyword evidence="1 3" id="KW-0807">Transducer</keyword>